<accession>A0A3N0XU19</accession>
<protein>
    <submittedName>
        <fullName evidence="1">Uncharacterized protein</fullName>
    </submittedName>
</protein>
<evidence type="ECO:0000313" key="1">
    <source>
        <dbReference type="EMBL" id="ROJ48037.1"/>
    </source>
</evidence>
<proteinExistence type="predicted"/>
<dbReference type="AlphaFoldDB" id="A0A3N0XU19"/>
<name>A0A3N0XU19_ANAGA</name>
<dbReference type="EMBL" id="RJVU01060476">
    <property type="protein sequence ID" value="ROJ48037.1"/>
    <property type="molecule type" value="Genomic_DNA"/>
</dbReference>
<keyword evidence="2" id="KW-1185">Reference proteome</keyword>
<sequence length="96" mass="10581">MLERGIMGVVVFPSQPVTQSRVLWELNESAGAIDNERRVRHTARAQQSFYYAAVAASAFSSQAYVGLVCGLELSPSRLRHMRAESAGIVWVWNGGK</sequence>
<reference evidence="1 2" key="1">
    <citation type="submission" date="2018-10" db="EMBL/GenBank/DDBJ databases">
        <title>Genome assembly for a Yunnan-Guizhou Plateau 3E fish, Anabarilius grahami (Regan), and its evolutionary and genetic applications.</title>
        <authorList>
            <person name="Jiang W."/>
        </authorList>
    </citation>
    <scope>NUCLEOTIDE SEQUENCE [LARGE SCALE GENOMIC DNA]</scope>
    <source>
        <strain evidence="1">AG-KIZ</strain>
        <tissue evidence="1">Muscle</tissue>
    </source>
</reference>
<dbReference type="Proteomes" id="UP000281406">
    <property type="component" value="Unassembled WGS sequence"/>
</dbReference>
<comment type="caution">
    <text evidence="1">The sequence shown here is derived from an EMBL/GenBank/DDBJ whole genome shotgun (WGS) entry which is preliminary data.</text>
</comment>
<gene>
    <name evidence="1" type="ORF">DPX16_5303</name>
</gene>
<evidence type="ECO:0000313" key="2">
    <source>
        <dbReference type="Proteomes" id="UP000281406"/>
    </source>
</evidence>
<organism evidence="1 2">
    <name type="scientific">Anabarilius grahami</name>
    <name type="common">Kanglang fish</name>
    <name type="synonym">Barilius grahami</name>
    <dbReference type="NCBI Taxonomy" id="495550"/>
    <lineage>
        <taxon>Eukaryota</taxon>
        <taxon>Metazoa</taxon>
        <taxon>Chordata</taxon>
        <taxon>Craniata</taxon>
        <taxon>Vertebrata</taxon>
        <taxon>Euteleostomi</taxon>
        <taxon>Actinopterygii</taxon>
        <taxon>Neopterygii</taxon>
        <taxon>Teleostei</taxon>
        <taxon>Ostariophysi</taxon>
        <taxon>Cypriniformes</taxon>
        <taxon>Xenocyprididae</taxon>
        <taxon>Xenocypridinae</taxon>
        <taxon>Xenocypridinae incertae sedis</taxon>
        <taxon>Anabarilius</taxon>
    </lineage>
</organism>